<dbReference type="Pfam" id="PF02879">
    <property type="entry name" value="PGM_PMM_II"/>
    <property type="match status" value="1"/>
</dbReference>
<dbReference type="PANTHER" id="PTHR45745:SF1">
    <property type="entry name" value="PHOSPHOGLUCOMUTASE 2B-RELATED"/>
    <property type="match status" value="1"/>
</dbReference>
<dbReference type="InterPro" id="IPR005846">
    <property type="entry name" value="A-D-PHexomutase_a/b/a-III"/>
</dbReference>
<dbReference type="InterPro" id="IPR005844">
    <property type="entry name" value="A-D-PHexomutase_a/b/a-I"/>
</dbReference>
<proteinExistence type="inferred from homology"/>
<feature type="domain" description="Alpha-D-phosphohexomutase alpha/beta/alpha" evidence="11">
    <location>
        <begin position="210"/>
        <end position="316"/>
    </location>
</feature>
<dbReference type="FunFam" id="3.40.120.10:FF:000008">
    <property type="entry name" value="Alpha-D-glucose phosphate-specific phosphoglucomutase"/>
    <property type="match status" value="1"/>
</dbReference>
<gene>
    <name evidence="13" type="primary">pgm</name>
    <name evidence="13" type="ORF">ERCISPPA3004_170</name>
</gene>
<dbReference type="SUPFAM" id="SSF55957">
    <property type="entry name" value="Phosphoglucomutase, C-terminal domain"/>
    <property type="match status" value="1"/>
</dbReference>
<dbReference type="GO" id="GO:0004614">
    <property type="term" value="F:phosphoglucomutase activity"/>
    <property type="evidence" value="ECO:0007669"/>
    <property type="project" value="UniProtKB-UniRule"/>
</dbReference>
<dbReference type="GO" id="GO:0000287">
    <property type="term" value="F:magnesium ion binding"/>
    <property type="evidence" value="ECO:0007669"/>
    <property type="project" value="InterPro"/>
</dbReference>
<dbReference type="Gene3D" id="3.30.310.50">
    <property type="entry name" value="Alpha-D-phosphohexomutase, C-terminal domain"/>
    <property type="match status" value="1"/>
</dbReference>
<dbReference type="NCBIfam" id="TIGR01132">
    <property type="entry name" value="pgm"/>
    <property type="match status" value="1"/>
</dbReference>
<keyword evidence="4 8" id="KW-0479">Metal-binding</keyword>
<dbReference type="InterPro" id="IPR005852">
    <property type="entry name" value="PGM_a-D-Glc-sp"/>
</dbReference>
<dbReference type="PANTHER" id="PTHR45745">
    <property type="entry name" value="PHOSPHOMANNOMUTASE 45A"/>
    <property type="match status" value="1"/>
</dbReference>
<protein>
    <recommendedName>
        <fullName evidence="7">Phosphoglucomutase</fullName>
        <ecNumber evidence="7">5.4.2.2</ecNumber>
    </recommendedName>
</protein>
<accession>A0A451DKX5</accession>
<comment type="similarity">
    <text evidence="2 8">Belongs to the phosphohexose mutase family.</text>
</comment>
<dbReference type="AlphaFoldDB" id="A0A451DKX5"/>
<dbReference type="InterPro" id="IPR005841">
    <property type="entry name" value="Alpha-D-phosphohexomutase_SF"/>
</dbReference>
<dbReference type="InterPro" id="IPR005843">
    <property type="entry name" value="A-D-PHexomutase_C"/>
</dbReference>
<keyword evidence="6 13" id="KW-0413">Isomerase</keyword>
<dbReference type="Pfam" id="PF02878">
    <property type="entry name" value="PGM_PMM_I"/>
    <property type="match status" value="1"/>
</dbReference>
<dbReference type="InterPro" id="IPR036900">
    <property type="entry name" value="A-D-PHexomutase_C_sf"/>
</dbReference>
<keyword evidence="3" id="KW-0597">Phosphoprotein</keyword>
<feature type="domain" description="Alpha-D-phosphohexomutase alpha/beta/alpha" evidence="12">
    <location>
        <begin position="321"/>
        <end position="439"/>
    </location>
</feature>
<evidence type="ECO:0000259" key="11">
    <source>
        <dbReference type="Pfam" id="PF02879"/>
    </source>
</evidence>
<dbReference type="FunFam" id="3.40.120.10:FF:000012">
    <property type="entry name" value="Phosphoglucomutase, alpha-D-glucose phosphate-specific"/>
    <property type="match status" value="1"/>
</dbReference>
<dbReference type="Pfam" id="PF00408">
    <property type="entry name" value="PGM_PMM_IV"/>
    <property type="match status" value="1"/>
</dbReference>
<dbReference type="GO" id="GO:0006166">
    <property type="term" value="P:purine ribonucleoside salvage"/>
    <property type="evidence" value="ECO:0007669"/>
    <property type="project" value="TreeGrafter"/>
</dbReference>
<dbReference type="CDD" id="cd05801">
    <property type="entry name" value="PGM_like3"/>
    <property type="match status" value="1"/>
</dbReference>
<dbReference type="Gene3D" id="3.40.120.10">
    <property type="entry name" value="Alpha-D-Glucose-1,6-Bisphosphate, subunit A, domain 3"/>
    <property type="match status" value="3"/>
</dbReference>
<name>A0A451DKX5_9GAMM</name>
<dbReference type="PROSITE" id="PS00710">
    <property type="entry name" value="PGM_PMM"/>
    <property type="match status" value="1"/>
</dbReference>
<dbReference type="Pfam" id="PF02880">
    <property type="entry name" value="PGM_PMM_III"/>
    <property type="match status" value="1"/>
</dbReference>
<dbReference type="InterPro" id="IPR005845">
    <property type="entry name" value="A-D-PHexomutase_a/b/a-II"/>
</dbReference>
<evidence type="ECO:0000256" key="8">
    <source>
        <dbReference type="RuleBase" id="RU004326"/>
    </source>
</evidence>
<evidence type="ECO:0000313" key="13">
    <source>
        <dbReference type="EMBL" id="VFP87367.1"/>
    </source>
</evidence>
<dbReference type="Proteomes" id="UP000294392">
    <property type="component" value="Chromosome"/>
</dbReference>
<dbReference type="GO" id="GO:0005975">
    <property type="term" value="P:carbohydrate metabolic process"/>
    <property type="evidence" value="ECO:0007669"/>
    <property type="project" value="UniProtKB-UniRule"/>
</dbReference>
<evidence type="ECO:0000256" key="1">
    <source>
        <dbReference type="ARBA" id="ARBA00001946"/>
    </source>
</evidence>
<dbReference type="OrthoDB" id="9806956at2"/>
<feature type="domain" description="Alpha-D-phosphohexomutase alpha/beta/alpha" evidence="10">
    <location>
        <begin position="40"/>
        <end position="179"/>
    </location>
</feature>
<evidence type="ECO:0000259" key="9">
    <source>
        <dbReference type="Pfam" id="PF00408"/>
    </source>
</evidence>
<evidence type="ECO:0000313" key="14">
    <source>
        <dbReference type="Proteomes" id="UP000294392"/>
    </source>
</evidence>
<dbReference type="RefSeq" id="WP_157990252.1">
    <property type="nucleotide sequence ID" value="NZ_LR217735.1"/>
</dbReference>
<evidence type="ECO:0000259" key="12">
    <source>
        <dbReference type="Pfam" id="PF02880"/>
    </source>
</evidence>
<reference evidence="13 14" key="1">
    <citation type="submission" date="2019-02" db="EMBL/GenBank/DDBJ databases">
        <authorList>
            <person name="Manzano-Marin A."/>
            <person name="Manzano-Marin A."/>
        </authorList>
    </citation>
    <scope>NUCLEOTIDE SEQUENCE [LARGE SCALE GENOMIC DNA]</scope>
    <source>
        <strain evidence="13 14">ErCisplendens</strain>
    </source>
</reference>
<evidence type="ECO:0000256" key="3">
    <source>
        <dbReference type="ARBA" id="ARBA00022553"/>
    </source>
</evidence>
<dbReference type="PRINTS" id="PR00509">
    <property type="entry name" value="PGMPMM"/>
</dbReference>
<evidence type="ECO:0000256" key="7">
    <source>
        <dbReference type="NCBIfam" id="TIGR01132"/>
    </source>
</evidence>
<evidence type="ECO:0000256" key="5">
    <source>
        <dbReference type="ARBA" id="ARBA00022842"/>
    </source>
</evidence>
<dbReference type="InterPro" id="IPR016055">
    <property type="entry name" value="A-D-PHexomutase_a/b/a-I/II/III"/>
</dbReference>
<organism evidence="13 14">
    <name type="scientific">Candidatus Erwinia haradaeae</name>
    <dbReference type="NCBI Taxonomy" id="1922217"/>
    <lineage>
        <taxon>Bacteria</taxon>
        <taxon>Pseudomonadati</taxon>
        <taxon>Pseudomonadota</taxon>
        <taxon>Gammaproteobacteria</taxon>
        <taxon>Enterobacterales</taxon>
        <taxon>Erwiniaceae</taxon>
        <taxon>Erwinia</taxon>
    </lineage>
</organism>
<evidence type="ECO:0000259" key="10">
    <source>
        <dbReference type="Pfam" id="PF02878"/>
    </source>
</evidence>
<keyword evidence="5 8" id="KW-0460">Magnesium</keyword>
<evidence type="ECO:0000256" key="6">
    <source>
        <dbReference type="ARBA" id="ARBA00023235"/>
    </source>
</evidence>
<feature type="domain" description="Alpha-D-phosphohexomutase C-terminal" evidence="9">
    <location>
        <begin position="491"/>
        <end position="521"/>
    </location>
</feature>
<dbReference type="FunFam" id="3.40.120.10:FF:000011">
    <property type="entry name" value="Alpha-D-glucose phosphate-specific phosphoglucomutase"/>
    <property type="match status" value="1"/>
</dbReference>
<evidence type="ECO:0000256" key="4">
    <source>
        <dbReference type="ARBA" id="ARBA00022723"/>
    </source>
</evidence>
<dbReference type="SUPFAM" id="SSF53738">
    <property type="entry name" value="Phosphoglucomutase, first 3 domains"/>
    <property type="match status" value="3"/>
</dbReference>
<sequence length="547" mass="60580">MRYHSRAGKLAQKSDLVNVARLTSQYYALSPKKDHIEHEVKFGTSGHRGSSMDYNFNETHILAITQAIAEEREKNGITGPLFVGKDTHALSEPAMLSVLEVLSANKIPVIIQKENGYTPTPAISYAIIQHNKHSGPKADGIIITASHNPPEDGGIKYNLPNGGPANNHCTKILETRANELIRGELKGIKKMTLDNAWASGYLTEKDIIQKYVEDLFYIIDIPAIQRAKLKIGIDPLGGAGIACWERIADVYQLDLTILNDSVDQTFRFMHLDYDGKIRMDCSSQFAMAGLLALRDKFDLAFANDPDNDRHGIVTPVGLMHPNHYLAVAIHYLFKNRPKWGDQIAVGKTLVSSVIIDRVVHDLRRPLIEVPVGFKWFADGLFDGSLGFGGEESAGASFLRFDGTPWSTDKDGIIMCLLAAEITAVTGKNPQEYYNELSKRFGKSSYIRIQAPATPKQKLALSKVSPSRINSDILAGEVIISRHTGPLFQEESSGGVKIITKNGWFALRPSGTEDSYKLYCESLIGIEHCKTIEKEAMQLVRSIFKDIL</sequence>
<evidence type="ECO:0000256" key="2">
    <source>
        <dbReference type="ARBA" id="ARBA00010231"/>
    </source>
</evidence>
<dbReference type="GO" id="GO:0008973">
    <property type="term" value="F:phosphopentomutase activity"/>
    <property type="evidence" value="ECO:0007669"/>
    <property type="project" value="TreeGrafter"/>
</dbReference>
<dbReference type="InterPro" id="IPR016066">
    <property type="entry name" value="A-D-PHexomutase_CS"/>
</dbReference>
<dbReference type="EMBL" id="LR217735">
    <property type="protein sequence ID" value="VFP87367.1"/>
    <property type="molecule type" value="Genomic_DNA"/>
</dbReference>
<dbReference type="EC" id="5.4.2.2" evidence="7"/>
<comment type="cofactor">
    <cofactor evidence="1">
        <name>Mg(2+)</name>
        <dbReference type="ChEBI" id="CHEBI:18420"/>
    </cofactor>
</comment>